<sequence>MHLNHPLEPRNPGLPVNSLEHLESSLVLLENNPEHLESSLVLLENNPEHRVSNLGLLENSRAHRKLLKATRLLTPTTLPKGMNLLKDTNPRKSRNLVMNRHSDNFQILPQKFAA</sequence>
<gene>
    <name evidence="1" type="ORF">Dthio_PD1676</name>
</gene>
<dbReference type="Proteomes" id="UP000005496">
    <property type="component" value="Unassembled WGS sequence"/>
</dbReference>
<evidence type="ECO:0000313" key="2">
    <source>
        <dbReference type="Proteomes" id="UP000005496"/>
    </source>
</evidence>
<proteinExistence type="predicted"/>
<protein>
    <submittedName>
        <fullName evidence="1">Uncharacterized protein</fullName>
    </submittedName>
</protein>
<reference evidence="1" key="1">
    <citation type="submission" date="2010-05" db="EMBL/GenBank/DDBJ databases">
        <title>The draft genome of Desulfonatronospira thiodismutans ASO3-1.</title>
        <authorList>
            <consortium name="US DOE Joint Genome Institute (JGI-PGF)"/>
            <person name="Lucas S."/>
            <person name="Copeland A."/>
            <person name="Lapidus A."/>
            <person name="Cheng J.-F."/>
            <person name="Bruce D."/>
            <person name="Goodwin L."/>
            <person name="Pitluck S."/>
            <person name="Chertkov O."/>
            <person name="Brettin T."/>
            <person name="Detter J.C."/>
            <person name="Han C."/>
            <person name="Land M.L."/>
            <person name="Hauser L."/>
            <person name="Kyrpides N."/>
            <person name="Mikhailova N."/>
            <person name="Muyzer G."/>
            <person name="Woyke T."/>
        </authorList>
    </citation>
    <scope>NUCLEOTIDE SEQUENCE [LARGE SCALE GENOMIC DNA]</scope>
    <source>
        <strain evidence="1">ASO3-1</strain>
    </source>
</reference>
<comment type="caution">
    <text evidence="1">The sequence shown here is derived from an EMBL/GenBank/DDBJ whole genome shotgun (WGS) entry which is preliminary data.</text>
</comment>
<dbReference type="AlphaFoldDB" id="D6SNJ9"/>
<keyword evidence="2" id="KW-1185">Reference proteome</keyword>
<accession>D6SNJ9</accession>
<organism evidence="1 2">
    <name type="scientific">Desulfonatronospira thiodismutans ASO3-1</name>
    <dbReference type="NCBI Taxonomy" id="555779"/>
    <lineage>
        <taxon>Bacteria</taxon>
        <taxon>Pseudomonadati</taxon>
        <taxon>Thermodesulfobacteriota</taxon>
        <taxon>Desulfovibrionia</taxon>
        <taxon>Desulfovibrionales</taxon>
        <taxon>Desulfonatronovibrionaceae</taxon>
        <taxon>Desulfonatronospira</taxon>
    </lineage>
</organism>
<evidence type="ECO:0000313" key="1">
    <source>
        <dbReference type="EMBL" id="EFI34325.1"/>
    </source>
</evidence>
<dbReference type="EMBL" id="ACJN02000002">
    <property type="protein sequence ID" value="EFI34325.1"/>
    <property type="molecule type" value="Genomic_DNA"/>
</dbReference>
<name>D6SNJ9_9BACT</name>